<dbReference type="GO" id="GO:0008967">
    <property type="term" value="F:phosphoglycolate phosphatase activity"/>
    <property type="evidence" value="ECO:0007669"/>
    <property type="project" value="TreeGrafter"/>
</dbReference>
<gene>
    <name evidence="1" type="ORF">I4641_11310</name>
</gene>
<evidence type="ECO:0000313" key="2">
    <source>
        <dbReference type="Proteomes" id="UP000729733"/>
    </source>
</evidence>
<dbReference type="GO" id="GO:0006281">
    <property type="term" value="P:DNA repair"/>
    <property type="evidence" value="ECO:0007669"/>
    <property type="project" value="TreeGrafter"/>
</dbReference>
<name>A0A964FG22_9CYAN</name>
<sequence length="257" mass="29134">MKAIIIFDIDGVIRDVGNSYRKAISDTVEHFTDSGWRPTMEDLDNLKSEGIWNNDWEASQELVYRYFEAMDKTREEVGLDYDHIVEFFQKRYRGKNPQLFDGYIADEPLLVSPSYFEQLVANNIAYGFFSGATRGSAEFTIKHRLKLDNPVLVAMEDAPSKPNPQGMFDAISQIKSTPGNIPVFYLGDTVADMYTVAKAKEVKPERNWVGVGILPPHVQLSQTRQDDYAQKLMEAGAEIVLSNVEKLDLQLIADLIK</sequence>
<dbReference type="Gene3D" id="1.10.150.240">
    <property type="entry name" value="Putative phosphatase, domain 2"/>
    <property type="match status" value="1"/>
</dbReference>
<reference evidence="1" key="1">
    <citation type="journal article" date="2021" name="Antonie Van Leeuwenhoek">
        <title>Draft genome and description of Waterburya agarophytonicola gen. nov. sp. nov. (Pleurocapsales, Cyanobacteria): a seaweed symbiont.</title>
        <authorList>
            <person name="Bonthond G."/>
            <person name="Shalygin S."/>
            <person name="Bayer T."/>
            <person name="Weinberger F."/>
        </authorList>
    </citation>
    <scope>NUCLEOTIDE SEQUENCE</scope>
    <source>
        <strain evidence="1">KI4</strain>
    </source>
</reference>
<dbReference type="InterPro" id="IPR023214">
    <property type="entry name" value="HAD_sf"/>
</dbReference>
<dbReference type="SUPFAM" id="SSF56784">
    <property type="entry name" value="HAD-like"/>
    <property type="match status" value="1"/>
</dbReference>
<accession>A0A964FG22</accession>
<dbReference type="InterPro" id="IPR023198">
    <property type="entry name" value="PGP-like_dom2"/>
</dbReference>
<keyword evidence="2" id="KW-1185">Reference proteome</keyword>
<proteinExistence type="predicted"/>
<dbReference type="NCBIfam" id="TIGR01548">
    <property type="entry name" value="HAD-SF-IA-hyp1"/>
    <property type="match status" value="1"/>
</dbReference>
<dbReference type="PANTHER" id="PTHR43434:SF1">
    <property type="entry name" value="PHOSPHOGLYCOLATE PHOSPHATASE"/>
    <property type="match status" value="1"/>
</dbReference>
<dbReference type="EMBL" id="JADWDC010000024">
    <property type="protein sequence ID" value="MCC0177566.1"/>
    <property type="molecule type" value="Genomic_DNA"/>
</dbReference>
<dbReference type="Gene3D" id="3.40.50.1000">
    <property type="entry name" value="HAD superfamily/HAD-like"/>
    <property type="match status" value="1"/>
</dbReference>
<dbReference type="InterPro" id="IPR050155">
    <property type="entry name" value="HAD-like_hydrolase_sf"/>
</dbReference>
<dbReference type="Pfam" id="PF00702">
    <property type="entry name" value="Hydrolase"/>
    <property type="match status" value="1"/>
</dbReference>
<dbReference type="PANTHER" id="PTHR43434">
    <property type="entry name" value="PHOSPHOGLYCOLATE PHOSPHATASE"/>
    <property type="match status" value="1"/>
</dbReference>
<protein>
    <submittedName>
        <fullName evidence="1">TIGR01548 family HAD-type hydrolase</fullName>
    </submittedName>
</protein>
<dbReference type="InterPro" id="IPR006438">
    <property type="entry name" value="HAD-SF_TIGR01548"/>
</dbReference>
<comment type="caution">
    <text evidence="1">The sequence shown here is derived from an EMBL/GenBank/DDBJ whole genome shotgun (WGS) entry which is preliminary data.</text>
</comment>
<organism evidence="1 2">
    <name type="scientific">Waterburya agarophytonicola KI4</name>
    <dbReference type="NCBI Taxonomy" id="2874699"/>
    <lineage>
        <taxon>Bacteria</taxon>
        <taxon>Bacillati</taxon>
        <taxon>Cyanobacteriota</taxon>
        <taxon>Cyanophyceae</taxon>
        <taxon>Pleurocapsales</taxon>
        <taxon>Hyellaceae</taxon>
        <taxon>Waterburya</taxon>
        <taxon>Waterburya agarophytonicola</taxon>
    </lineage>
</organism>
<dbReference type="RefSeq" id="WP_229640630.1">
    <property type="nucleotide sequence ID" value="NZ_JADWDC010000024.1"/>
</dbReference>
<keyword evidence="1" id="KW-0378">Hydrolase</keyword>
<dbReference type="AlphaFoldDB" id="A0A964FG22"/>
<evidence type="ECO:0000313" key="1">
    <source>
        <dbReference type="EMBL" id="MCC0177566.1"/>
    </source>
</evidence>
<dbReference type="Proteomes" id="UP000729733">
    <property type="component" value="Unassembled WGS sequence"/>
</dbReference>
<dbReference type="InterPro" id="IPR036412">
    <property type="entry name" value="HAD-like_sf"/>
</dbReference>